<dbReference type="Proteomes" id="UP000830671">
    <property type="component" value="Chromosome 7"/>
</dbReference>
<accession>A0A9Q8WM60</accession>
<feature type="region of interest" description="Disordered" evidence="1">
    <location>
        <begin position="71"/>
        <end position="91"/>
    </location>
</feature>
<dbReference type="EMBL" id="CP019479">
    <property type="protein sequence ID" value="UQC87740.1"/>
    <property type="molecule type" value="Genomic_DNA"/>
</dbReference>
<dbReference type="RefSeq" id="XP_049149348.1">
    <property type="nucleotide sequence ID" value="XM_049292202.1"/>
</dbReference>
<name>A0A9Q8WM60_9PEZI</name>
<keyword evidence="3" id="KW-1185">Reference proteome</keyword>
<evidence type="ECO:0000313" key="2">
    <source>
        <dbReference type="EMBL" id="UQC87740.1"/>
    </source>
</evidence>
<evidence type="ECO:0000256" key="1">
    <source>
        <dbReference type="SAM" id="MobiDB-lite"/>
    </source>
</evidence>
<organism evidence="2 3">
    <name type="scientific">Colletotrichum lupini</name>
    <dbReference type="NCBI Taxonomy" id="145971"/>
    <lineage>
        <taxon>Eukaryota</taxon>
        <taxon>Fungi</taxon>
        <taxon>Dikarya</taxon>
        <taxon>Ascomycota</taxon>
        <taxon>Pezizomycotina</taxon>
        <taxon>Sordariomycetes</taxon>
        <taxon>Hypocreomycetidae</taxon>
        <taxon>Glomerellales</taxon>
        <taxon>Glomerellaceae</taxon>
        <taxon>Colletotrichum</taxon>
        <taxon>Colletotrichum acutatum species complex</taxon>
    </lineage>
</organism>
<gene>
    <name evidence="2" type="ORF">CLUP02_13259</name>
</gene>
<dbReference type="AlphaFoldDB" id="A0A9Q8WM60"/>
<sequence length="111" mass="12169">MSTLVAGGNLAPHPNGQGTLCKSTNFVTINDVTRILLDFFKMNKYHLVAVGCKGGPPLEFIVYTSIYSSNRTFDSETSSPNPKGPVPKRDIQRRIRYTDIGVLATKSNQPP</sequence>
<feature type="compositionally biased region" description="Polar residues" evidence="1">
    <location>
        <begin position="71"/>
        <end position="81"/>
    </location>
</feature>
<dbReference type="KEGG" id="clup:CLUP02_13259"/>
<proteinExistence type="predicted"/>
<protein>
    <submittedName>
        <fullName evidence="2">Uncharacterized protein</fullName>
    </submittedName>
</protein>
<evidence type="ECO:0000313" key="3">
    <source>
        <dbReference type="Proteomes" id="UP000830671"/>
    </source>
</evidence>
<reference evidence="2" key="1">
    <citation type="journal article" date="2021" name="Mol. Plant Microbe Interact.">
        <title>Complete Genome Sequence of the Plant-Pathogenic Fungus Colletotrichum lupini.</title>
        <authorList>
            <person name="Baroncelli R."/>
            <person name="Pensec F."/>
            <person name="Da Lio D."/>
            <person name="Boufleur T."/>
            <person name="Vicente I."/>
            <person name="Sarrocco S."/>
            <person name="Picot A."/>
            <person name="Baraldi E."/>
            <person name="Sukno S."/>
            <person name="Thon M."/>
            <person name="Le Floch G."/>
        </authorList>
    </citation>
    <scope>NUCLEOTIDE SEQUENCE</scope>
    <source>
        <strain evidence="2">IMI 504893</strain>
    </source>
</reference>
<dbReference type="GeneID" id="73347212"/>